<reference evidence="2" key="1">
    <citation type="submission" date="2022-05" db="EMBL/GenBank/DDBJ databases">
        <title>The Musa troglodytarum L. genome provides insights into the mechanism of non-climacteric behaviour and enrichment of carotenoids.</title>
        <authorList>
            <person name="Wang J."/>
        </authorList>
    </citation>
    <scope>NUCLEOTIDE SEQUENCE</scope>
    <source>
        <tissue evidence="2">Leaf</tissue>
    </source>
</reference>
<dbReference type="AlphaFoldDB" id="A0A9E7HP28"/>
<evidence type="ECO:0000313" key="2">
    <source>
        <dbReference type="EMBL" id="URE36775.1"/>
    </source>
</evidence>
<evidence type="ECO:0000256" key="1">
    <source>
        <dbReference type="SAM" id="MobiDB-lite"/>
    </source>
</evidence>
<keyword evidence="3" id="KW-1185">Reference proteome</keyword>
<dbReference type="EMBL" id="CP097510">
    <property type="protein sequence ID" value="URE36775.1"/>
    <property type="molecule type" value="Genomic_DNA"/>
</dbReference>
<protein>
    <submittedName>
        <fullName evidence="2">Uncharacterized protein</fullName>
    </submittedName>
</protein>
<organism evidence="2 3">
    <name type="scientific">Musa troglodytarum</name>
    <name type="common">fe'i banana</name>
    <dbReference type="NCBI Taxonomy" id="320322"/>
    <lineage>
        <taxon>Eukaryota</taxon>
        <taxon>Viridiplantae</taxon>
        <taxon>Streptophyta</taxon>
        <taxon>Embryophyta</taxon>
        <taxon>Tracheophyta</taxon>
        <taxon>Spermatophyta</taxon>
        <taxon>Magnoliopsida</taxon>
        <taxon>Liliopsida</taxon>
        <taxon>Zingiberales</taxon>
        <taxon>Musaceae</taxon>
        <taxon>Musa</taxon>
    </lineage>
</organism>
<evidence type="ECO:0000313" key="3">
    <source>
        <dbReference type="Proteomes" id="UP001055439"/>
    </source>
</evidence>
<proteinExistence type="predicted"/>
<accession>A0A9E7HP28</accession>
<feature type="region of interest" description="Disordered" evidence="1">
    <location>
        <begin position="23"/>
        <end position="71"/>
    </location>
</feature>
<dbReference type="Proteomes" id="UP001055439">
    <property type="component" value="Chromosome 8"/>
</dbReference>
<sequence length="71" mass="7600">MGRKEERSARFIGTEGENVRIAGRRKRAEVGGGASNASAETSGAAGEPERMGGPHPFRTYGGAGRERKRNR</sequence>
<name>A0A9E7HP28_9LILI</name>
<gene>
    <name evidence="2" type="ORF">MUK42_16320</name>
</gene>